<dbReference type="Proteomes" id="UP001596101">
    <property type="component" value="Unassembled WGS sequence"/>
</dbReference>
<evidence type="ECO:0000313" key="3">
    <source>
        <dbReference type="Proteomes" id="UP001596101"/>
    </source>
</evidence>
<sequence length="557" mass="62281">MSLLQGAQLRLLTGIGDDIDTRSAEIAKKYDCPWDVVAPCWRGGDMQPERTALILEEPAASPDSAVAAAAAADEAKLGYADAAVVVCDGAPLSDYAAQRDHILLEAVCRHLPIVWIDTRAEAAGATWILPPQSLDELAVSTLGKDPEQVRRIAGYFSRVKTADLAAELAELLAIYWNADATVAIDALLRRPDGDPGQHGTWHGMYYTAFLSAFGNWKIKLFSPVEAQRGPPEFVEVSQFPTDTWAWYDRIDRTATYAAYCHRDQVVVVNLAASFAVFAAVAGEVPGFGTFWSKVELLLLALIGYLVYGNRHRPVTHHDRWLHFRQSAEALRLSAVLHPLLANLPLLHRSVWKYDGFGTQPVLDKPFHWLVIQLLRDAGIPGESRPHCIETRFHDLADSLDALIRDQETYHERNRRRYEHTHHRLRTIIAGMFWAVFLWVGFNLAAGDCDVPPEVLRPVCAVKHMAHELHLALFLTAFLPALAAAMHGIASKAELQRLTKNSDRMHRQLAMLRRPLESVRHRRDPMALRALAIQAAETMYAEHDAWAELMADQPLELV</sequence>
<proteinExistence type="predicted"/>
<organism evidence="2 3">
    <name type="scientific">Massilia suwonensis</name>
    <dbReference type="NCBI Taxonomy" id="648895"/>
    <lineage>
        <taxon>Bacteria</taxon>
        <taxon>Pseudomonadati</taxon>
        <taxon>Pseudomonadota</taxon>
        <taxon>Betaproteobacteria</taxon>
        <taxon>Burkholderiales</taxon>
        <taxon>Oxalobacteraceae</taxon>
        <taxon>Telluria group</taxon>
        <taxon>Massilia</taxon>
    </lineage>
</organism>
<feature type="transmembrane region" description="Helical" evidence="1">
    <location>
        <begin position="470"/>
        <end position="489"/>
    </location>
</feature>
<keyword evidence="3" id="KW-1185">Reference proteome</keyword>
<dbReference type="RefSeq" id="WP_379752432.1">
    <property type="nucleotide sequence ID" value="NZ_JBHSMR010000010.1"/>
</dbReference>
<feature type="transmembrane region" description="Helical" evidence="1">
    <location>
        <begin position="424"/>
        <end position="445"/>
    </location>
</feature>
<keyword evidence="1" id="KW-0812">Transmembrane</keyword>
<gene>
    <name evidence="2" type="ORF">ACFPQ5_06265</name>
</gene>
<feature type="transmembrane region" description="Helical" evidence="1">
    <location>
        <begin position="290"/>
        <end position="307"/>
    </location>
</feature>
<feature type="transmembrane region" description="Helical" evidence="1">
    <location>
        <begin position="265"/>
        <end position="284"/>
    </location>
</feature>
<keyword evidence="1" id="KW-1133">Transmembrane helix</keyword>
<comment type="caution">
    <text evidence="2">The sequence shown here is derived from an EMBL/GenBank/DDBJ whole genome shotgun (WGS) entry which is preliminary data.</text>
</comment>
<keyword evidence="1" id="KW-0472">Membrane</keyword>
<evidence type="ECO:0000313" key="2">
    <source>
        <dbReference type="EMBL" id="MFC5477781.1"/>
    </source>
</evidence>
<dbReference type="EMBL" id="JBHSMR010000010">
    <property type="protein sequence ID" value="MFC5477781.1"/>
    <property type="molecule type" value="Genomic_DNA"/>
</dbReference>
<accession>A0ABW0MLW0</accession>
<protein>
    <submittedName>
        <fullName evidence="2">Uncharacterized protein</fullName>
    </submittedName>
</protein>
<evidence type="ECO:0000256" key="1">
    <source>
        <dbReference type="SAM" id="Phobius"/>
    </source>
</evidence>
<name>A0ABW0MLW0_9BURK</name>
<reference evidence="3" key="1">
    <citation type="journal article" date="2019" name="Int. J. Syst. Evol. Microbiol.">
        <title>The Global Catalogue of Microorganisms (GCM) 10K type strain sequencing project: providing services to taxonomists for standard genome sequencing and annotation.</title>
        <authorList>
            <consortium name="The Broad Institute Genomics Platform"/>
            <consortium name="The Broad Institute Genome Sequencing Center for Infectious Disease"/>
            <person name="Wu L."/>
            <person name="Ma J."/>
        </authorList>
    </citation>
    <scope>NUCLEOTIDE SEQUENCE [LARGE SCALE GENOMIC DNA]</scope>
    <source>
        <strain evidence="3">CCUG 43111</strain>
    </source>
</reference>